<proteinExistence type="predicted"/>
<dbReference type="RefSeq" id="WP_190446071.1">
    <property type="nucleotide sequence ID" value="NZ_JAMPLM010000086.1"/>
</dbReference>
<dbReference type="PANTHER" id="PTHR34214:SF3">
    <property type="entry name" value="PROTEIN CONSERVED IN THE GREEN LINEAGE AND DIATOMS 27, CHLOROPLASTIC"/>
    <property type="match status" value="1"/>
</dbReference>
<feature type="transmembrane region" description="Helical" evidence="1">
    <location>
        <begin position="71"/>
        <end position="92"/>
    </location>
</feature>
<dbReference type="Pfam" id="PF06799">
    <property type="entry name" value="CGLD27-like"/>
    <property type="match status" value="1"/>
</dbReference>
<dbReference type="PANTHER" id="PTHR34214">
    <property type="match status" value="1"/>
</dbReference>
<feature type="transmembrane region" description="Helical" evidence="1">
    <location>
        <begin position="44"/>
        <end position="65"/>
    </location>
</feature>
<evidence type="ECO:0000313" key="2">
    <source>
        <dbReference type="EMBL" id="MEP1062743.1"/>
    </source>
</evidence>
<evidence type="ECO:0000313" key="3">
    <source>
        <dbReference type="Proteomes" id="UP001476950"/>
    </source>
</evidence>
<organism evidence="2 3">
    <name type="scientific">Stenomitos frigidus AS-A4</name>
    <dbReference type="NCBI Taxonomy" id="2933935"/>
    <lineage>
        <taxon>Bacteria</taxon>
        <taxon>Bacillati</taxon>
        <taxon>Cyanobacteriota</taxon>
        <taxon>Cyanophyceae</taxon>
        <taxon>Leptolyngbyales</taxon>
        <taxon>Leptolyngbyaceae</taxon>
        <taxon>Stenomitos</taxon>
    </lineage>
</organism>
<accession>A0ABV0KUJ2</accession>
<protein>
    <submittedName>
        <fullName evidence="2">CGLD27 family protein</fullName>
    </submittedName>
</protein>
<comment type="caution">
    <text evidence="2">The sequence shown here is derived from an EMBL/GenBank/DDBJ whole genome shotgun (WGS) entry which is preliminary data.</text>
</comment>
<reference evidence="2 3" key="1">
    <citation type="submission" date="2022-04" db="EMBL/GenBank/DDBJ databases">
        <title>Positive selection, recombination, and allopatry shape intraspecific diversity of widespread and dominant cyanobacteria.</title>
        <authorList>
            <person name="Wei J."/>
            <person name="Shu W."/>
            <person name="Hu C."/>
        </authorList>
    </citation>
    <scope>NUCLEOTIDE SEQUENCE [LARGE SCALE GENOMIC DNA]</scope>
    <source>
        <strain evidence="2 3">AS-A4</strain>
    </source>
</reference>
<dbReference type="EMBL" id="JAMPLM010000086">
    <property type="protein sequence ID" value="MEP1062743.1"/>
    <property type="molecule type" value="Genomic_DNA"/>
</dbReference>
<gene>
    <name evidence="2" type="ORF">NDI38_30675</name>
</gene>
<sequence length="165" mass="18629">MKSSVSPCPVPFEQQPLNEYQELKESWFFRWSALGLPQYIRKLLWIWGWSWLLAGPIAAASFPIAKHPAQFALAGTAGAALCLSLVLLRLYLGWTYIQSRLSAATIFYEESGWYDGQLWAKPPAMLAQDQLVVTYQIQPVLKRLTRTFGILAIGLLAGWGIWNVL</sequence>
<keyword evidence="1" id="KW-1133">Transmembrane helix</keyword>
<keyword evidence="1" id="KW-0812">Transmembrane</keyword>
<dbReference type="InterPro" id="IPR009631">
    <property type="entry name" value="CGLD27-like"/>
</dbReference>
<keyword evidence="1" id="KW-0472">Membrane</keyword>
<keyword evidence="3" id="KW-1185">Reference proteome</keyword>
<dbReference type="Proteomes" id="UP001476950">
    <property type="component" value="Unassembled WGS sequence"/>
</dbReference>
<name>A0ABV0KUJ2_9CYAN</name>
<evidence type="ECO:0000256" key="1">
    <source>
        <dbReference type="SAM" id="Phobius"/>
    </source>
</evidence>
<feature type="transmembrane region" description="Helical" evidence="1">
    <location>
        <begin position="144"/>
        <end position="162"/>
    </location>
</feature>